<dbReference type="GO" id="GO:0008270">
    <property type="term" value="F:zinc ion binding"/>
    <property type="evidence" value="ECO:0007669"/>
    <property type="project" value="UniProtKB-KW"/>
</dbReference>
<dbReference type="EMBL" id="JACXVP010000012">
    <property type="protein sequence ID" value="KAG5572430.1"/>
    <property type="molecule type" value="Genomic_DNA"/>
</dbReference>
<dbReference type="Pfam" id="PF00098">
    <property type="entry name" value="zf-CCHC"/>
    <property type="match status" value="1"/>
</dbReference>
<evidence type="ECO:0000259" key="4">
    <source>
        <dbReference type="PROSITE" id="PS50158"/>
    </source>
</evidence>
<feature type="compositionally biased region" description="Basic and acidic residues" evidence="3">
    <location>
        <begin position="42"/>
        <end position="53"/>
    </location>
</feature>
<keyword evidence="1" id="KW-0479">Metal-binding</keyword>
<accession>A0A9J5WBW9</accession>
<evidence type="ECO:0000313" key="6">
    <source>
        <dbReference type="Proteomes" id="UP000824120"/>
    </source>
</evidence>
<proteinExistence type="predicted"/>
<comment type="caution">
    <text evidence="5">The sequence shown here is derived from an EMBL/GenBank/DDBJ whole genome shotgun (WGS) entry which is preliminary data.</text>
</comment>
<dbReference type="PANTHER" id="PTHR33054">
    <property type="entry name" value="CCHC-TYPE DOMAIN-CONTAINING PROTEIN"/>
    <property type="match status" value="1"/>
</dbReference>
<dbReference type="PROSITE" id="PS50158">
    <property type="entry name" value="ZF_CCHC"/>
    <property type="match status" value="1"/>
</dbReference>
<dbReference type="SUPFAM" id="SSF57756">
    <property type="entry name" value="Retrovirus zinc finger-like domains"/>
    <property type="match status" value="1"/>
</dbReference>
<feature type="region of interest" description="Disordered" evidence="3">
    <location>
        <begin position="34"/>
        <end position="69"/>
    </location>
</feature>
<name>A0A9J5WBW9_SOLCO</name>
<keyword evidence="6" id="KW-1185">Reference proteome</keyword>
<protein>
    <recommendedName>
        <fullName evidence="4">CCHC-type domain-containing protein</fullName>
    </recommendedName>
</protein>
<dbReference type="Proteomes" id="UP000824120">
    <property type="component" value="Chromosome 12"/>
</dbReference>
<feature type="coiled-coil region" evidence="2">
    <location>
        <begin position="171"/>
        <end position="205"/>
    </location>
</feature>
<evidence type="ECO:0000313" key="5">
    <source>
        <dbReference type="EMBL" id="KAG5572430.1"/>
    </source>
</evidence>
<reference evidence="5 6" key="1">
    <citation type="submission" date="2020-09" db="EMBL/GenBank/DDBJ databases">
        <title>De no assembly of potato wild relative species, Solanum commersonii.</title>
        <authorList>
            <person name="Cho K."/>
        </authorList>
    </citation>
    <scope>NUCLEOTIDE SEQUENCE [LARGE SCALE GENOMIC DNA]</scope>
    <source>
        <strain evidence="5">LZ3.2</strain>
        <tissue evidence="5">Leaf</tissue>
    </source>
</reference>
<gene>
    <name evidence="5" type="ORF">H5410_062196</name>
</gene>
<dbReference type="InterPro" id="IPR001878">
    <property type="entry name" value="Znf_CCHC"/>
</dbReference>
<dbReference type="GO" id="GO:0003676">
    <property type="term" value="F:nucleic acid binding"/>
    <property type="evidence" value="ECO:0007669"/>
    <property type="project" value="InterPro"/>
</dbReference>
<feature type="domain" description="CCHC-type" evidence="4">
    <location>
        <begin position="92"/>
        <end position="107"/>
    </location>
</feature>
<dbReference type="PANTHER" id="PTHR33054:SF12">
    <property type="entry name" value="ZINC KNUCKLE FAMILY PROTEIN"/>
    <property type="match status" value="1"/>
</dbReference>
<keyword evidence="1" id="KW-0863">Zinc-finger</keyword>
<sequence>MCNELKLSRQLKIDKLSERSQLGDFCSQFDLPDSGKVKQTKHKDFSDSTPDKSYRRKRSRCRSREEREERRVHHISNRFTKNRSRRELAKIKCYKCGKFGHIAPNCKLEKLKSLDLDEEGHDKIYSFLYTYGYESDYASDSSSEEDIDLPESTNDKQPVTMNACRLAKQPVVIQNTSFDDLKGEIENLKNEIKSLKQNQMICDHRLTQIETTTSKGWTLLGLLREEASDMSLEKGKIIPRIIIKIFIRVLIELPDFTTRRQFSIPWIHKWTPEVGFTEEQIPCLYWTYYNNFWDKLMKKDSKTKSLCGQELLDSIAKKIQDYGTMPHKEIVVNDSVKHIARRISIQDGNKEEMIKEYLEEVRNNLLLNITHYEKSDTSIRSETSDVVADDAQEAQPFESEKIVSEDMLSKEEDFLREWKKNDKM</sequence>
<evidence type="ECO:0000256" key="3">
    <source>
        <dbReference type="SAM" id="MobiDB-lite"/>
    </source>
</evidence>
<dbReference type="InterPro" id="IPR036875">
    <property type="entry name" value="Znf_CCHC_sf"/>
</dbReference>
<keyword evidence="1" id="KW-0862">Zinc</keyword>
<dbReference type="Gene3D" id="4.10.60.10">
    <property type="entry name" value="Zinc finger, CCHC-type"/>
    <property type="match status" value="1"/>
</dbReference>
<dbReference type="AlphaFoldDB" id="A0A9J5WBW9"/>
<keyword evidence="2" id="KW-0175">Coiled coil</keyword>
<evidence type="ECO:0000256" key="1">
    <source>
        <dbReference type="PROSITE-ProRule" id="PRU00047"/>
    </source>
</evidence>
<dbReference type="SMART" id="SM00343">
    <property type="entry name" value="ZnF_C2HC"/>
    <property type="match status" value="1"/>
</dbReference>
<evidence type="ECO:0000256" key="2">
    <source>
        <dbReference type="SAM" id="Coils"/>
    </source>
</evidence>
<organism evidence="5 6">
    <name type="scientific">Solanum commersonii</name>
    <name type="common">Commerson's wild potato</name>
    <name type="synonym">Commerson's nightshade</name>
    <dbReference type="NCBI Taxonomy" id="4109"/>
    <lineage>
        <taxon>Eukaryota</taxon>
        <taxon>Viridiplantae</taxon>
        <taxon>Streptophyta</taxon>
        <taxon>Embryophyta</taxon>
        <taxon>Tracheophyta</taxon>
        <taxon>Spermatophyta</taxon>
        <taxon>Magnoliopsida</taxon>
        <taxon>eudicotyledons</taxon>
        <taxon>Gunneridae</taxon>
        <taxon>Pentapetalae</taxon>
        <taxon>asterids</taxon>
        <taxon>lamiids</taxon>
        <taxon>Solanales</taxon>
        <taxon>Solanaceae</taxon>
        <taxon>Solanoideae</taxon>
        <taxon>Solaneae</taxon>
        <taxon>Solanum</taxon>
    </lineage>
</organism>